<dbReference type="GO" id="GO:0016702">
    <property type="term" value="F:oxidoreductase activity, acting on single donors with incorporation of molecular oxygen, incorporation of two atoms of oxygen"/>
    <property type="evidence" value="ECO:0007669"/>
    <property type="project" value="InterPro"/>
</dbReference>
<evidence type="ECO:0000256" key="1">
    <source>
        <dbReference type="SAM" id="SignalP"/>
    </source>
</evidence>
<comment type="caution">
    <text evidence="3">The sequence shown here is derived from an EMBL/GenBank/DDBJ whole genome shotgun (WGS) entry which is preliminary data.</text>
</comment>
<dbReference type="Pfam" id="PF00775">
    <property type="entry name" value="Dioxygenase_C"/>
    <property type="match status" value="1"/>
</dbReference>
<dbReference type="PANTHER" id="PTHR34315">
    <property type="match status" value="1"/>
</dbReference>
<organism evidence="3 4">
    <name type="scientific">Aspergillus oryzae</name>
    <name type="common">Yellow koji mold</name>
    <dbReference type="NCBI Taxonomy" id="5062"/>
    <lineage>
        <taxon>Eukaryota</taxon>
        <taxon>Fungi</taxon>
        <taxon>Dikarya</taxon>
        <taxon>Ascomycota</taxon>
        <taxon>Pezizomycotina</taxon>
        <taxon>Eurotiomycetes</taxon>
        <taxon>Eurotiomycetidae</taxon>
        <taxon>Eurotiales</taxon>
        <taxon>Aspergillaceae</taxon>
        <taxon>Aspergillus</taxon>
        <taxon>Aspergillus subgen. Circumdati</taxon>
    </lineage>
</organism>
<proteinExistence type="predicted"/>
<feature type="chain" id="PRO_5010550631" evidence="1">
    <location>
        <begin position="21"/>
        <end position="327"/>
    </location>
</feature>
<dbReference type="EMBL" id="MKZY01000009">
    <property type="protein sequence ID" value="OOO05340.1"/>
    <property type="molecule type" value="Genomic_DNA"/>
</dbReference>
<keyword evidence="1" id="KW-0732">Signal</keyword>
<name>A0A1S9D8B6_ASPOZ</name>
<evidence type="ECO:0000259" key="2">
    <source>
        <dbReference type="Pfam" id="PF00775"/>
    </source>
</evidence>
<evidence type="ECO:0000313" key="3">
    <source>
        <dbReference type="EMBL" id="OOO05340.1"/>
    </source>
</evidence>
<dbReference type="SUPFAM" id="SSF49482">
    <property type="entry name" value="Aromatic compound dioxygenase"/>
    <property type="match status" value="1"/>
</dbReference>
<dbReference type="AlphaFoldDB" id="A0A1S9D8B6"/>
<dbReference type="OMA" id="WHGHNTT"/>
<evidence type="ECO:0000313" key="4">
    <source>
        <dbReference type="Proteomes" id="UP000190312"/>
    </source>
</evidence>
<feature type="signal peptide" evidence="1">
    <location>
        <begin position="1"/>
        <end position="20"/>
    </location>
</feature>
<protein>
    <submittedName>
        <fullName evidence="3">Intradiol ring-cleavage dioxygenase</fullName>
    </submittedName>
</protein>
<feature type="domain" description="Intradiol ring-cleavage dioxygenases" evidence="2">
    <location>
        <begin position="103"/>
        <end position="157"/>
    </location>
</feature>
<sequence length="327" mass="36806">MHLFSTLLTLALLATAMAHAGPHDILSRSEISRRSAMGLKCRENVSQYHKRRWKRNIDRRWHGHNTTFSVHTEAPYFETIQNDTCVLTPEVTEGPYVYPPSQTLRRDMTENQPGVPLWLDIGVLDMATCEPLEDVLIDMWHCNATGSYSSFTHLSPNTPFVELLNELGINGSDYKIGITDLHTDNTTFLRGMWPTDKHGMMEMKTIFPGFYVERTIHIHVQVHTDWTLRENGTIVTGNVVSTGQLYFDEALAEKIMSLEPYASHTQINRTTNAEDSIFPYDTAGGFNPVVDIVPMDGKDVTKGMIGYITLGVDTSAIEHGDNYVGVL</sequence>
<dbReference type="GO" id="GO:0005506">
    <property type="term" value="F:iron ion binding"/>
    <property type="evidence" value="ECO:0007669"/>
    <property type="project" value="InterPro"/>
</dbReference>
<dbReference type="CDD" id="cd03457">
    <property type="entry name" value="intradiol_dioxygenase_like"/>
    <property type="match status" value="1"/>
</dbReference>
<dbReference type="PANTHER" id="PTHR34315:SF4">
    <property type="entry name" value="INTRADIOL RING-CLEAVAGE DIOXYGENASES DOMAIN-CONTAINING PROTEIN"/>
    <property type="match status" value="1"/>
</dbReference>
<dbReference type="InterPro" id="IPR000627">
    <property type="entry name" value="Intradiol_dOase_C"/>
</dbReference>
<dbReference type="InterPro" id="IPR015889">
    <property type="entry name" value="Intradiol_dOase_core"/>
</dbReference>
<dbReference type="VEuPathDB" id="FungiDB:AO090120000430"/>
<dbReference type="Proteomes" id="UP000190312">
    <property type="component" value="Unassembled WGS sequence"/>
</dbReference>
<gene>
    <name evidence="3" type="ORF">OAory_01068560</name>
</gene>
<accession>A0A1S9D8B6</accession>
<keyword evidence="3" id="KW-0560">Oxidoreductase</keyword>
<dbReference type="Gene3D" id="2.60.130.10">
    <property type="entry name" value="Aromatic compound dioxygenase"/>
    <property type="match status" value="1"/>
</dbReference>
<reference evidence="3 4" key="1">
    <citation type="submission" date="2016-10" db="EMBL/GenBank/DDBJ databases">
        <title>Genome sequencing of Aspergillus oryzae BCC7051.</title>
        <authorList>
            <person name="Thammarongtham C."/>
            <person name="Vorapreeda T."/>
            <person name="Nookaew I."/>
            <person name="Srisuk T."/>
            <person name="Land M."/>
            <person name="Jeennor S."/>
            <person name="Laoteng K."/>
        </authorList>
    </citation>
    <scope>NUCLEOTIDE SEQUENCE [LARGE SCALE GENOMIC DNA]</scope>
    <source>
        <strain evidence="3 4">BCC7051</strain>
    </source>
</reference>
<dbReference type="eggNOG" id="ENOG502QWMN">
    <property type="taxonomic scope" value="Eukaryota"/>
</dbReference>
<dbReference type="OrthoDB" id="121380at2759"/>
<keyword evidence="3" id="KW-0223">Dioxygenase</keyword>